<gene>
    <name evidence="1" type="ORF">PYH69_00670</name>
</gene>
<dbReference type="Gene3D" id="3.40.50.1820">
    <property type="entry name" value="alpha/beta hydrolase"/>
    <property type="match status" value="1"/>
</dbReference>
<evidence type="ECO:0000313" key="1">
    <source>
        <dbReference type="EMBL" id="WHI60192.1"/>
    </source>
</evidence>
<evidence type="ECO:0008006" key="3">
    <source>
        <dbReference type="Google" id="ProtNLM"/>
    </source>
</evidence>
<reference evidence="1" key="1">
    <citation type="journal article" date="2023" name="Antibiotics">
        <title>Prevalence and Molecular Characterization of Methicillin-Resistant Staphylococci (MRS) and Mammaliicocci (MRM) in Dromedary Camels from Algeria: First Detection of SCCmec-mecC Hybrid in Methicillin-Resistant Mammaliicoccus lentus.</title>
        <authorList>
            <person name="Belhout C."/>
            <person name="Boyen F."/>
            <person name="Vereecke N."/>
            <person name="Theuns S."/>
            <person name="Taibi N."/>
            <person name="Stegger M."/>
            <person name="de la Fe-Rodriguez P.Y."/>
            <person name="Bouayad L."/>
            <person name="Elgroud R."/>
            <person name="Butaye P."/>
        </authorList>
    </citation>
    <scope>NUCLEOTIDE SEQUENCE</scope>
    <source>
        <strain evidence="1">7048</strain>
    </source>
</reference>
<dbReference type="RefSeq" id="WP_282862407.1">
    <property type="nucleotide sequence ID" value="NZ_CP118848.1"/>
</dbReference>
<accession>A0AAX3W4A1</accession>
<organism evidence="1 2">
    <name type="scientific">Mammaliicoccus lentus</name>
    <name type="common">Staphylococcus lentus</name>
    <dbReference type="NCBI Taxonomy" id="42858"/>
    <lineage>
        <taxon>Bacteria</taxon>
        <taxon>Bacillati</taxon>
        <taxon>Bacillota</taxon>
        <taxon>Bacilli</taxon>
        <taxon>Bacillales</taxon>
        <taxon>Staphylococcaceae</taxon>
        <taxon>Mammaliicoccus</taxon>
    </lineage>
</organism>
<dbReference type="SUPFAM" id="SSF53474">
    <property type="entry name" value="alpha/beta-Hydrolases"/>
    <property type="match status" value="1"/>
</dbReference>
<dbReference type="Proteomes" id="UP001223261">
    <property type="component" value="Chromosome"/>
</dbReference>
<dbReference type="InterPro" id="IPR029058">
    <property type="entry name" value="AB_hydrolase_fold"/>
</dbReference>
<protein>
    <recommendedName>
        <fullName evidence="3">Esterase</fullName>
    </recommendedName>
</protein>
<sequence>MIYPVSNPKGVLVWLHGDGAYELSHPDSELYLGGKLGVKKVAKDKNLTLIVPKTPADDYIWWKKGEENSKYLIELISSIPNHDHLWIGSFSGGSEMTTYWLIDQLPMLNIKEGGAVLFGGGGSPKTEGIANHVKKDEIVSGTFPLTWIVGENDYGLQTEDDPFSAIETSKEGQLFYKKQGWKTERKGLKGYEHVLSKDGEGLYGYYLKEYIN</sequence>
<name>A0AAX3W4A1_MAMLE</name>
<dbReference type="EMBL" id="CP118848">
    <property type="protein sequence ID" value="WHI60192.1"/>
    <property type="molecule type" value="Genomic_DNA"/>
</dbReference>
<evidence type="ECO:0000313" key="2">
    <source>
        <dbReference type="Proteomes" id="UP001223261"/>
    </source>
</evidence>
<dbReference type="AlphaFoldDB" id="A0AAX3W4A1"/>
<proteinExistence type="predicted"/>